<dbReference type="OrthoDB" id="8578401at2"/>
<dbReference type="InterPro" id="IPR010930">
    <property type="entry name" value="Flg_bb/hook_C_dom"/>
</dbReference>
<dbReference type="PANTHER" id="PTHR30435:SF1">
    <property type="entry name" value="FLAGELLAR HOOK PROTEIN FLGE"/>
    <property type="match status" value="1"/>
</dbReference>
<dbReference type="InterPro" id="IPR053967">
    <property type="entry name" value="LlgE_F_G-like_D1"/>
</dbReference>
<gene>
    <name evidence="8" type="ORF">GOQ09_11980</name>
</gene>
<feature type="domain" description="Flagellar hook protein FlgE/F/G-like D1" evidence="7">
    <location>
        <begin position="91"/>
        <end position="144"/>
    </location>
</feature>
<reference evidence="8 9" key="1">
    <citation type="submission" date="2019-12" db="EMBL/GenBank/DDBJ databases">
        <title>Hybrid Genome Assemblies of two High G+C Isolates from Undergraduate Microbiology Courses.</title>
        <authorList>
            <person name="Ne Ville C.J."/>
            <person name="Enright D."/>
            <person name="Hernandez I."/>
            <person name="Dodsworth J."/>
            <person name="Orwin P.M."/>
        </authorList>
    </citation>
    <scope>NUCLEOTIDE SEQUENCE [LARGE SCALE GENOMIC DNA]</scope>
    <source>
        <strain evidence="8 9">CSUSB</strain>
    </source>
</reference>
<dbReference type="GO" id="GO:0009424">
    <property type="term" value="C:bacterial-type flagellum hook"/>
    <property type="evidence" value="ECO:0007669"/>
    <property type="project" value="TreeGrafter"/>
</dbReference>
<evidence type="ECO:0000313" key="9">
    <source>
        <dbReference type="Proteomes" id="UP000425817"/>
    </source>
</evidence>
<dbReference type="RefSeq" id="WP_157613618.1">
    <property type="nucleotide sequence ID" value="NZ_CP046622.1"/>
</dbReference>
<comment type="similarity">
    <text evidence="2 4">Belongs to the flagella basal body rod proteins family.</text>
</comment>
<evidence type="ECO:0000256" key="1">
    <source>
        <dbReference type="ARBA" id="ARBA00004117"/>
    </source>
</evidence>
<protein>
    <recommendedName>
        <fullName evidence="4">Flagellar hook protein FlgE</fullName>
    </recommendedName>
</protein>
<dbReference type="Gene3D" id="2.60.98.20">
    <property type="entry name" value="Flagellar hook protein FlgE"/>
    <property type="match status" value="1"/>
</dbReference>
<evidence type="ECO:0000256" key="4">
    <source>
        <dbReference type="RuleBase" id="RU362116"/>
    </source>
</evidence>
<dbReference type="EMBL" id="CP046622">
    <property type="protein sequence ID" value="QGW82254.1"/>
    <property type="molecule type" value="Genomic_DNA"/>
</dbReference>
<dbReference type="InterPro" id="IPR037925">
    <property type="entry name" value="FlgE/F/G-like"/>
</dbReference>
<name>A0A6I6HFC3_VARPD</name>
<dbReference type="PANTHER" id="PTHR30435">
    <property type="entry name" value="FLAGELLAR PROTEIN"/>
    <property type="match status" value="1"/>
</dbReference>
<feature type="domain" description="Flagellar basal body rod protein N-terminal" evidence="5">
    <location>
        <begin position="5"/>
        <end position="35"/>
    </location>
</feature>
<dbReference type="Proteomes" id="UP000425817">
    <property type="component" value="Chromosome"/>
</dbReference>
<keyword evidence="8" id="KW-0282">Flagellum</keyword>
<dbReference type="InterPro" id="IPR037058">
    <property type="entry name" value="Falgellar_hook_FlgE_sf"/>
</dbReference>
<keyword evidence="8" id="KW-0966">Cell projection</keyword>
<dbReference type="Pfam" id="PF00460">
    <property type="entry name" value="Flg_bb_rod"/>
    <property type="match status" value="1"/>
</dbReference>
<dbReference type="GO" id="GO:0009425">
    <property type="term" value="C:bacterial-type flagellum basal body"/>
    <property type="evidence" value="ECO:0007669"/>
    <property type="project" value="UniProtKB-SubCell"/>
</dbReference>
<dbReference type="NCBIfam" id="TIGR03506">
    <property type="entry name" value="FlgEFG_subfam"/>
    <property type="match status" value="1"/>
</dbReference>
<evidence type="ECO:0000259" key="6">
    <source>
        <dbReference type="Pfam" id="PF06429"/>
    </source>
</evidence>
<evidence type="ECO:0000313" key="8">
    <source>
        <dbReference type="EMBL" id="QGW82254.1"/>
    </source>
</evidence>
<proteinExistence type="inferred from homology"/>
<keyword evidence="3 4" id="KW-0975">Bacterial flagellum</keyword>
<organism evidence="8 9">
    <name type="scientific">Variovorax paradoxus</name>
    <dbReference type="NCBI Taxonomy" id="34073"/>
    <lineage>
        <taxon>Bacteria</taxon>
        <taxon>Pseudomonadati</taxon>
        <taxon>Pseudomonadota</taxon>
        <taxon>Betaproteobacteria</taxon>
        <taxon>Burkholderiales</taxon>
        <taxon>Comamonadaceae</taxon>
        <taxon>Variovorax</taxon>
    </lineage>
</organism>
<evidence type="ECO:0000256" key="3">
    <source>
        <dbReference type="ARBA" id="ARBA00023143"/>
    </source>
</evidence>
<dbReference type="GO" id="GO:0071978">
    <property type="term" value="P:bacterial-type flagellum-dependent swarming motility"/>
    <property type="evidence" value="ECO:0007669"/>
    <property type="project" value="TreeGrafter"/>
</dbReference>
<dbReference type="InterPro" id="IPR001444">
    <property type="entry name" value="Flag_bb_rod_N"/>
</dbReference>
<evidence type="ECO:0000259" key="5">
    <source>
        <dbReference type="Pfam" id="PF00460"/>
    </source>
</evidence>
<dbReference type="GO" id="GO:0005829">
    <property type="term" value="C:cytosol"/>
    <property type="evidence" value="ECO:0007669"/>
    <property type="project" value="TreeGrafter"/>
</dbReference>
<evidence type="ECO:0000256" key="2">
    <source>
        <dbReference type="ARBA" id="ARBA00009677"/>
    </source>
</evidence>
<evidence type="ECO:0000259" key="7">
    <source>
        <dbReference type="Pfam" id="PF22692"/>
    </source>
</evidence>
<comment type="subcellular location">
    <subcellularLocation>
        <location evidence="1 4">Bacterial flagellum basal body</location>
    </subcellularLocation>
</comment>
<dbReference type="SUPFAM" id="SSF117143">
    <property type="entry name" value="Flagellar hook protein flgE"/>
    <property type="match status" value="1"/>
</dbReference>
<feature type="domain" description="Flagellar basal-body/hook protein C-terminal" evidence="6">
    <location>
        <begin position="354"/>
        <end position="396"/>
    </location>
</feature>
<accession>A0A6I6HFC3</accession>
<dbReference type="Pfam" id="PF06429">
    <property type="entry name" value="Flg_bbr_C"/>
    <property type="match status" value="1"/>
</dbReference>
<dbReference type="Pfam" id="PF22692">
    <property type="entry name" value="LlgE_F_G_D1"/>
    <property type="match status" value="1"/>
</dbReference>
<keyword evidence="8" id="KW-0969">Cilium</keyword>
<dbReference type="InterPro" id="IPR020013">
    <property type="entry name" value="Flagellar_FlgE/F/G"/>
</dbReference>
<sequence>MLESIYVGMTGLLGYSRGLRVIANNTANMNTPGFKSSSLQFADLFYSGGNLSGGNASQNHNQTGFGLDTAGTTLSFKQGELRQTGNDLDMAVDGQGLFVLQDADGKISYTRAGQFKFDTDGVLVSRLNGEKVMGLDESGNFVAITLAGQMMDLGRPSSRFKLAGNLPNTATVQEPKIPVDTKYTLQVIDAAGATHTLTPKFTKSDTTSGNIPVKVELLDGTTVVSTGQLLFSNGKPTAGTAMVSMTYTPAGQAPMALTLDLTEVFYWAGEYQVEMRSQDGLGAGALSGMVFDDTGTLKKTYANGRTLDGARLALARFDSPDAVGALGGNQFEVLNKDAWHVGVAGQGAFGSVASGKIEISNVDLSQEFSDLVIMQRGYQASSQVISTANEMLQELFSMKSK</sequence>
<dbReference type="AlphaFoldDB" id="A0A6I6HFC3"/>
<comment type="function">
    <text evidence="4">A flexible structure which links the flagellar filament to the drive apparatus in the basal body.</text>
</comment>